<dbReference type="NCBIfam" id="TIGR00254">
    <property type="entry name" value="GGDEF"/>
    <property type="match status" value="1"/>
</dbReference>
<proteinExistence type="predicted"/>
<dbReference type="CDD" id="cd00130">
    <property type="entry name" value="PAS"/>
    <property type="match status" value="3"/>
</dbReference>
<dbReference type="InterPro" id="IPR029016">
    <property type="entry name" value="GAF-like_dom_sf"/>
</dbReference>
<dbReference type="Gene3D" id="3.20.20.450">
    <property type="entry name" value="EAL domain"/>
    <property type="match status" value="1"/>
</dbReference>
<dbReference type="Pfam" id="PF00989">
    <property type="entry name" value="PAS"/>
    <property type="match status" value="1"/>
</dbReference>
<dbReference type="PANTHER" id="PTHR44757">
    <property type="entry name" value="DIGUANYLATE CYCLASE DGCP"/>
    <property type="match status" value="1"/>
</dbReference>
<dbReference type="EMBL" id="JAFLQW010000535">
    <property type="protein sequence ID" value="MBO0351373.1"/>
    <property type="molecule type" value="Genomic_DNA"/>
</dbReference>
<dbReference type="Pfam" id="PF01590">
    <property type="entry name" value="GAF"/>
    <property type="match status" value="2"/>
</dbReference>
<reference evidence="5 6" key="1">
    <citation type="submission" date="2021-03" db="EMBL/GenBank/DDBJ databases">
        <title>Metabolic Capacity of the Antarctic Cyanobacterium Phormidium pseudopriestleyi that Sustains Oxygenic Photosynthesis in the Presence of Hydrogen Sulfide.</title>
        <authorList>
            <person name="Lumian J.E."/>
            <person name="Jungblut A.D."/>
            <person name="Dillon M.L."/>
            <person name="Hawes I."/>
            <person name="Doran P.T."/>
            <person name="Mackey T.J."/>
            <person name="Dick G.J."/>
            <person name="Grettenberger C.L."/>
            <person name="Sumner D.Y."/>
        </authorList>
    </citation>
    <scope>NUCLEOTIDE SEQUENCE [LARGE SCALE GENOMIC DNA]</scope>
    <source>
        <strain evidence="5 6">FRX01</strain>
    </source>
</reference>
<feature type="domain" description="PAC" evidence="2">
    <location>
        <begin position="789"/>
        <end position="841"/>
    </location>
</feature>
<dbReference type="NCBIfam" id="TIGR00229">
    <property type="entry name" value="sensory_box"/>
    <property type="match status" value="3"/>
</dbReference>
<evidence type="ECO:0000313" key="6">
    <source>
        <dbReference type="Proteomes" id="UP000664844"/>
    </source>
</evidence>
<feature type="domain" description="PAC" evidence="2">
    <location>
        <begin position="488"/>
        <end position="539"/>
    </location>
</feature>
<dbReference type="InterPro" id="IPR001633">
    <property type="entry name" value="EAL_dom"/>
</dbReference>
<protein>
    <submittedName>
        <fullName evidence="5">EAL domain-containing protein</fullName>
    </submittedName>
</protein>
<feature type="domain" description="PAS" evidence="1">
    <location>
        <begin position="714"/>
        <end position="785"/>
    </location>
</feature>
<feature type="domain" description="PAC" evidence="2">
    <location>
        <begin position="333"/>
        <end position="385"/>
    </location>
</feature>
<dbReference type="InterPro" id="IPR003018">
    <property type="entry name" value="GAF"/>
</dbReference>
<dbReference type="InterPro" id="IPR043128">
    <property type="entry name" value="Rev_trsase/Diguanyl_cyclase"/>
</dbReference>
<dbReference type="SUPFAM" id="SSF55785">
    <property type="entry name" value="PYP-like sensor domain (PAS domain)"/>
    <property type="match status" value="3"/>
</dbReference>
<dbReference type="Pfam" id="PF00563">
    <property type="entry name" value="EAL"/>
    <property type="match status" value="1"/>
</dbReference>
<dbReference type="InterPro" id="IPR029787">
    <property type="entry name" value="Nucleotide_cyclase"/>
</dbReference>
<dbReference type="Proteomes" id="UP000664844">
    <property type="component" value="Unassembled WGS sequence"/>
</dbReference>
<dbReference type="InterPro" id="IPR001610">
    <property type="entry name" value="PAC"/>
</dbReference>
<dbReference type="CDD" id="cd01949">
    <property type="entry name" value="GGDEF"/>
    <property type="match status" value="1"/>
</dbReference>
<dbReference type="SUPFAM" id="SSF141868">
    <property type="entry name" value="EAL domain-like"/>
    <property type="match status" value="1"/>
</dbReference>
<dbReference type="Gene3D" id="3.30.450.20">
    <property type="entry name" value="PAS domain"/>
    <property type="match status" value="3"/>
</dbReference>
<dbReference type="InterPro" id="IPR013767">
    <property type="entry name" value="PAS_fold"/>
</dbReference>
<name>A0ABS3FWC8_9CYAN</name>
<dbReference type="InterPro" id="IPR000700">
    <property type="entry name" value="PAS-assoc_C"/>
</dbReference>
<dbReference type="Gene3D" id="3.30.70.270">
    <property type="match status" value="1"/>
</dbReference>
<dbReference type="InterPro" id="IPR000160">
    <property type="entry name" value="GGDEF_dom"/>
</dbReference>
<evidence type="ECO:0000259" key="4">
    <source>
        <dbReference type="PROSITE" id="PS50887"/>
    </source>
</evidence>
<dbReference type="PROSITE" id="PS51257">
    <property type="entry name" value="PROKAR_LIPOPROTEIN"/>
    <property type="match status" value="1"/>
</dbReference>
<comment type="caution">
    <text evidence="5">The sequence shown here is derived from an EMBL/GenBank/DDBJ whole genome shotgun (WGS) entry which is preliminary data.</text>
</comment>
<dbReference type="Pfam" id="PF13185">
    <property type="entry name" value="GAF_2"/>
    <property type="match status" value="1"/>
</dbReference>
<feature type="domain" description="GGDEF" evidence="4">
    <location>
        <begin position="1069"/>
        <end position="1202"/>
    </location>
</feature>
<dbReference type="CDD" id="cd01948">
    <property type="entry name" value="EAL"/>
    <property type="match status" value="1"/>
</dbReference>
<feature type="domain" description="PAS" evidence="1">
    <location>
        <begin position="379"/>
        <end position="442"/>
    </location>
</feature>
<dbReference type="PROSITE" id="PS50883">
    <property type="entry name" value="EAL"/>
    <property type="match status" value="1"/>
</dbReference>
<dbReference type="PROSITE" id="PS50887">
    <property type="entry name" value="GGDEF"/>
    <property type="match status" value="1"/>
</dbReference>
<dbReference type="PROSITE" id="PS50113">
    <property type="entry name" value="PAC"/>
    <property type="match status" value="3"/>
</dbReference>
<feature type="domain" description="PAS" evidence="1">
    <location>
        <begin position="258"/>
        <end position="329"/>
    </location>
</feature>
<evidence type="ECO:0000259" key="2">
    <source>
        <dbReference type="PROSITE" id="PS50113"/>
    </source>
</evidence>
<dbReference type="Pfam" id="PF00990">
    <property type="entry name" value="GGDEF"/>
    <property type="match status" value="1"/>
</dbReference>
<evidence type="ECO:0000259" key="1">
    <source>
        <dbReference type="PROSITE" id="PS50112"/>
    </source>
</evidence>
<dbReference type="SMART" id="SM00086">
    <property type="entry name" value="PAC"/>
    <property type="match status" value="3"/>
</dbReference>
<dbReference type="Gene3D" id="3.30.450.40">
    <property type="match status" value="3"/>
</dbReference>
<dbReference type="SMART" id="SM00052">
    <property type="entry name" value="EAL"/>
    <property type="match status" value="1"/>
</dbReference>
<accession>A0ABS3FWC8</accession>
<dbReference type="SMART" id="SM00065">
    <property type="entry name" value="GAF"/>
    <property type="match status" value="3"/>
</dbReference>
<dbReference type="SUPFAM" id="SSF55781">
    <property type="entry name" value="GAF domain-like"/>
    <property type="match status" value="3"/>
</dbReference>
<evidence type="ECO:0000259" key="3">
    <source>
        <dbReference type="PROSITE" id="PS50883"/>
    </source>
</evidence>
<dbReference type="SMART" id="SM00267">
    <property type="entry name" value="GGDEF"/>
    <property type="match status" value="1"/>
</dbReference>
<evidence type="ECO:0000313" key="5">
    <source>
        <dbReference type="EMBL" id="MBO0351373.1"/>
    </source>
</evidence>
<dbReference type="PANTHER" id="PTHR44757:SF2">
    <property type="entry name" value="BIOFILM ARCHITECTURE MAINTENANCE PROTEIN MBAA"/>
    <property type="match status" value="1"/>
</dbReference>
<feature type="domain" description="EAL" evidence="3">
    <location>
        <begin position="1211"/>
        <end position="1465"/>
    </location>
</feature>
<dbReference type="SUPFAM" id="SSF55073">
    <property type="entry name" value="Nucleotide cyclase"/>
    <property type="match status" value="1"/>
</dbReference>
<organism evidence="5 6">
    <name type="scientific">Phormidium pseudopriestleyi FRX01</name>
    <dbReference type="NCBI Taxonomy" id="1759528"/>
    <lineage>
        <taxon>Bacteria</taxon>
        <taxon>Bacillati</taxon>
        <taxon>Cyanobacteriota</taxon>
        <taxon>Cyanophyceae</taxon>
        <taxon>Oscillatoriophycideae</taxon>
        <taxon>Oscillatoriales</taxon>
        <taxon>Oscillatoriaceae</taxon>
        <taxon>Phormidium</taxon>
    </lineage>
</organism>
<dbReference type="RefSeq" id="WP_207089814.1">
    <property type="nucleotide sequence ID" value="NZ_JAFLQW010000535.1"/>
</dbReference>
<dbReference type="SMART" id="SM00091">
    <property type="entry name" value="PAS"/>
    <property type="match status" value="3"/>
</dbReference>
<dbReference type="InterPro" id="IPR035965">
    <property type="entry name" value="PAS-like_dom_sf"/>
</dbReference>
<sequence>MLRTGFLLEAKGRKNRLIVQSTATLSQSCLPISQSQTNSVRRRPMQNLEGSICGILDTSQEISKRESSPELMNPSRASVLQQLTLCVAQAEDFDTALSLALRRVCEIAGWDYGEAWSFNSEGGYLECSPAWYVGKINSFGRPLPEIERFRQQSENLTFLPGIGLPGRVWVKKQPEWAKNVSELPQAIFNRAKLARKLGIKAALGVPILANDEILTVLVFFMVESHPEDQRIIELVSEILTGLGSVLFQKRSEEALRKAEQKYRNIFERSIEGMFQSNPSGEYLLVNSTLAHIYGYESPAEVMNSIRDIQHQLYVDPSRRLELNHLLQEKDAVWGFQSQCYRKDGSIIWISENARTIRDAQGKILAYEGTVKDITDRKRAEERFAALVQNSSDTIAILSADGKILYGSPSLDRILGYQPDSLLGNCLLDYVHPEDVAMVREVLMPRPKAATGTRSLHPSKFNNPHPSKIMADFSPLTLNDRPELCLSLTPIEYRFRHADGTWVYLESVTNNRLDDPSIQGIVINSRDITQRKQAEEQLHQRLAIEAALSQISRLFVSTREPNFDKILARVGIAAGVERAYIFEFDDRLSQFSNTYEWCSTPAISQIQNRQNLQSADFPWLMDQLTALELLDICDIEWLPKAAHAEKAFFLSQNIQSLLIVPLFSQEERLVGFLGFDDRQIQSNWSASHAQLLRVIAQMLSSYYQRKQTEEALRQAERKYRSIFENAVEGIFQTTPSGQYLTANPMLASIYGYNSPEELIEVLTDIEHQLYVDPLRRSEFRRLLQEQETVWGFESQVYRRDRRIIWISECARTIRDSNGEIIGYEGTVVDITQRKQAEAELHQRDNLLLGVAQAMNHLLTNTNTAQAALDALATLGEAAGVDRVYICELSNPTTAYNFGSRQESQPTLSSCSDCTSGEHCQMWIRFEWTRTPHVGFKSGACSVVQLRSSLLNTLLVGETVSLLAQNLNQAEQKLFAQEGTRSSLMVPILVNNEFWGYIGFDDIEVERPWSKSEVSILSAIAASIGGALHRHHQEEMIRHQAYHDRLTGLPNRQLLDERLPIAIEIAKEDKEQLAVMFLDLDRFKIINDTLGHAVGDELLQTAASRLRSCLRDRDIIVRWGGDEFILLLEGITSTEDAAQIAQRLLECLRPTFEIEGNQLYITGSIGLALYPQDGEDPETLIKNADTALYRVKEQGRNHYQIYSPAMSSQASELLVLDNSLHEALKREEFFLEFQPQVNLKTGTVVGMEALVRWQHPHLGLVPPHTFIPIAEENCEIVKLGWWVLQRAIGQNKAWQDAGLPPIRMMVNLSTRQFHHPDLIANVSQMLGEANLDPHWLGLEISETTAMYDPNLTDSILRQFQIMGISMAIDDFGIGYASLNYLKKFCFQTLKIDKSFVWDVALNAKEAAIVSAIITLGQKLNMSVVAEGVETAVQRDCLLNLNCYEMQGYLFSPSVGSEEATRLLSENNDWL</sequence>
<dbReference type="Pfam" id="PF13426">
    <property type="entry name" value="PAS_9"/>
    <property type="match status" value="2"/>
</dbReference>
<dbReference type="InterPro" id="IPR052155">
    <property type="entry name" value="Biofilm_reg_signaling"/>
</dbReference>
<dbReference type="InterPro" id="IPR035919">
    <property type="entry name" value="EAL_sf"/>
</dbReference>
<dbReference type="InterPro" id="IPR000014">
    <property type="entry name" value="PAS"/>
</dbReference>
<keyword evidence="6" id="KW-1185">Reference proteome</keyword>
<gene>
    <name evidence="5" type="ORF">J0895_20290</name>
</gene>
<dbReference type="PROSITE" id="PS50112">
    <property type="entry name" value="PAS"/>
    <property type="match status" value="3"/>
</dbReference>